<gene>
    <name evidence="1" type="ORF">Csa_5G016915</name>
</gene>
<name>A0A0A0KJ79_CUCSA</name>
<keyword evidence="2" id="KW-1185">Reference proteome</keyword>
<reference evidence="1 2" key="4">
    <citation type="journal article" date="2011" name="BMC Genomics">
        <title>RNA-Seq improves annotation of protein-coding genes in the cucumber genome.</title>
        <authorList>
            <person name="Li Z."/>
            <person name="Zhang Z."/>
            <person name="Yan P."/>
            <person name="Huang S."/>
            <person name="Fei Z."/>
            <person name="Lin K."/>
        </authorList>
    </citation>
    <scope>NUCLEOTIDE SEQUENCE [LARGE SCALE GENOMIC DNA]</scope>
    <source>
        <strain evidence="2">cv. 9930</strain>
    </source>
</reference>
<reference evidence="1 2" key="3">
    <citation type="journal article" date="2010" name="BMC Genomics">
        <title>Transcriptome sequencing and comparative analysis of cucumber flowers with different sex types.</title>
        <authorList>
            <person name="Guo S."/>
            <person name="Zheng Y."/>
            <person name="Joung J.G."/>
            <person name="Liu S."/>
            <person name="Zhang Z."/>
            <person name="Crasta O.R."/>
            <person name="Sobral B.W."/>
            <person name="Xu Y."/>
            <person name="Huang S."/>
            <person name="Fei Z."/>
        </authorList>
    </citation>
    <scope>NUCLEOTIDE SEQUENCE [LARGE SCALE GENOMIC DNA]</scope>
    <source>
        <strain evidence="2">cv. 9930</strain>
    </source>
</reference>
<accession>A0A0A0KJ79</accession>
<reference evidence="1 2" key="1">
    <citation type="journal article" date="2009" name="Nat. Genet.">
        <title>The genome of the cucumber, Cucumis sativus L.</title>
        <authorList>
            <person name="Huang S."/>
            <person name="Li R."/>
            <person name="Zhang Z."/>
            <person name="Li L."/>
            <person name="Gu X."/>
            <person name="Fan W."/>
            <person name="Lucas W.J."/>
            <person name="Wang X."/>
            <person name="Xie B."/>
            <person name="Ni P."/>
            <person name="Ren Y."/>
            <person name="Zhu H."/>
            <person name="Li J."/>
            <person name="Lin K."/>
            <person name="Jin W."/>
            <person name="Fei Z."/>
            <person name="Li G."/>
            <person name="Staub J."/>
            <person name="Kilian A."/>
            <person name="van der Vossen E.A."/>
            <person name="Wu Y."/>
            <person name="Guo J."/>
            <person name="He J."/>
            <person name="Jia Z."/>
            <person name="Ren Y."/>
            <person name="Tian G."/>
            <person name="Lu Y."/>
            <person name="Ruan J."/>
            <person name="Qian W."/>
            <person name="Wang M."/>
            <person name="Huang Q."/>
            <person name="Li B."/>
            <person name="Xuan Z."/>
            <person name="Cao J."/>
            <person name="Asan"/>
            <person name="Wu Z."/>
            <person name="Zhang J."/>
            <person name="Cai Q."/>
            <person name="Bai Y."/>
            <person name="Zhao B."/>
            <person name="Han Y."/>
            <person name="Li Y."/>
            <person name="Li X."/>
            <person name="Wang S."/>
            <person name="Shi Q."/>
            <person name="Liu S."/>
            <person name="Cho W.K."/>
            <person name="Kim J.Y."/>
            <person name="Xu Y."/>
            <person name="Heller-Uszynska K."/>
            <person name="Miao H."/>
            <person name="Cheng Z."/>
            <person name="Zhang S."/>
            <person name="Wu J."/>
            <person name="Yang Y."/>
            <person name="Kang H."/>
            <person name="Li M."/>
            <person name="Liang H."/>
            <person name="Ren X."/>
            <person name="Shi Z."/>
            <person name="Wen M."/>
            <person name="Jian M."/>
            <person name="Yang H."/>
            <person name="Zhang G."/>
            <person name="Yang Z."/>
            <person name="Chen R."/>
            <person name="Liu S."/>
            <person name="Li J."/>
            <person name="Ma L."/>
            <person name="Liu H."/>
            <person name="Zhou Y."/>
            <person name="Zhao J."/>
            <person name="Fang X."/>
            <person name="Li G."/>
            <person name="Fang L."/>
            <person name="Li Y."/>
            <person name="Liu D."/>
            <person name="Zheng H."/>
            <person name="Zhang Y."/>
            <person name="Qin N."/>
            <person name="Li Z."/>
            <person name="Yang G."/>
            <person name="Yang S."/>
            <person name="Bolund L."/>
            <person name="Kristiansen K."/>
            <person name="Zheng H."/>
            <person name="Li S."/>
            <person name="Zhang X."/>
            <person name="Yang H."/>
            <person name="Wang J."/>
            <person name="Sun R."/>
            <person name="Zhang B."/>
            <person name="Jiang S."/>
            <person name="Wang J."/>
            <person name="Du Y."/>
            <person name="Li S."/>
        </authorList>
    </citation>
    <scope>NUCLEOTIDE SEQUENCE [LARGE SCALE GENOMIC DNA]</scope>
    <source>
        <strain evidence="2">cv. 9930</strain>
    </source>
</reference>
<dbReference type="AlphaFoldDB" id="A0A0A0KJ79"/>
<dbReference type="PROSITE" id="PS51257">
    <property type="entry name" value="PROKAR_LIPOPROTEIN"/>
    <property type="match status" value="1"/>
</dbReference>
<sequence length="105" mass="12031">MGNRSLNLLPNHFPVIIKNLFASSIIQINSILSCTPNTSLVSTIIGHKIRSTFKTIKFQIPYFPFQSTMKTGRGNPIPFKRPILFFVWKQYMQSQIVIFRVAMAV</sequence>
<dbReference type="EMBL" id="CM002926">
    <property type="protein sequence ID" value="KGN49593.1"/>
    <property type="molecule type" value="Genomic_DNA"/>
</dbReference>
<dbReference type="Gramene" id="KGN49593">
    <property type="protein sequence ID" value="KGN49593"/>
    <property type="gene ID" value="Csa_5G016915"/>
</dbReference>
<organism evidence="1 2">
    <name type="scientific">Cucumis sativus</name>
    <name type="common">Cucumber</name>
    <dbReference type="NCBI Taxonomy" id="3659"/>
    <lineage>
        <taxon>Eukaryota</taxon>
        <taxon>Viridiplantae</taxon>
        <taxon>Streptophyta</taxon>
        <taxon>Embryophyta</taxon>
        <taxon>Tracheophyta</taxon>
        <taxon>Spermatophyta</taxon>
        <taxon>Magnoliopsida</taxon>
        <taxon>eudicotyledons</taxon>
        <taxon>Gunneridae</taxon>
        <taxon>Pentapetalae</taxon>
        <taxon>rosids</taxon>
        <taxon>fabids</taxon>
        <taxon>Cucurbitales</taxon>
        <taxon>Cucurbitaceae</taxon>
        <taxon>Benincaseae</taxon>
        <taxon>Cucumis</taxon>
    </lineage>
</organism>
<protein>
    <submittedName>
        <fullName evidence="1">Uncharacterized protein</fullName>
    </submittedName>
</protein>
<evidence type="ECO:0000313" key="2">
    <source>
        <dbReference type="Proteomes" id="UP000029981"/>
    </source>
</evidence>
<dbReference type="Proteomes" id="UP000029981">
    <property type="component" value="Chromosome 5"/>
</dbReference>
<reference evidence="1 2" key="2">
    <citation type="journal article" date="2009" name="PLoS ONE">
        <title>An integrated genetic and cytogenetic map of the cucumber genome.</title>
        <authorList>
            <person name="Ren Y."/>
            <person name="Zhang Z."/>
            <person name="Liu J."/>
            <person name="Staub J.E."/>
            <person name="Han Y."/>
            <person name="Cheng Z."/>
            <person name="Li X."/>
            <person name="Lu J."/>
            <person name="Miao H."/>
            <person name="Kang H."/>
            <person name="Xie B."/>
            <person name="Gu X."/>
            <person name="Wang X."/>
            <person name="Du Y."/>
            <person name="Jin W."/>
            <person name="Huang S."/>
        </authorList>
    </citation>
    <scope>NUCLEOTIDE SEQUENCE [LARGE SCALE GENOMIC DNA]</scope>
    <source>
        <strain evidence="2">cv. 9930</strain>
    </source>
</reference>
<proteinExistence type="predicted"/>
<evidence type="ECO:0000313" key="1">
    <source>
        <dbReference type="EMBL" id="KGN49593.1"/>
    </source>
</evidence>